<evidence type="ECO:0000313" key="1">
    <source>
        <dbReference type="EMBL" id="QCD45291.1"/>
    </source>
</evidence>
<sequence>MAFSIRRLFSNLFLSVVIENSECLFYGRVFKNGKVIKTLNAKFTDVDPQNLDDKILEYIRRQEHTYYAVYVSVFYNDAFQGALPTLRQDEFEKFNIRSDGVISINMSNSFSIYADAFEINKAKDMFGKDSVDLLYSPIALLYSELLKRGISDKTTLYLYNHQDNSALAIFSKKQLKFATFFKVDKTEKAPITEIFKEEDITDIDNLIIKDEDELNSLDDFKSLDEMLNTEKPKDEFEDLGYDINMPASSDVAVSVTIFGRDMNLFKYICFAIKEYYQNPMYQGDFVEQVVIFDNSKTSATFLQYLQTELLVETDVYPVDTLHIMNELMTQEIKI</sequence>
<gene>
    <name evidence="1" type="ORF">CMUC_1532</name>
</gene>
<dbReference type="EMBL" id="CP012542">
    <property type="protein sequence ID" value="QCD45291.1"/>
    <property type="molecule type" value="Genomic_DNA"/>
</dbReference>
<dbReference type="RefSeq" id="WP_034966748.1">
    <property type="nucleotide sequence ID" value="NZ_CP012542.1"/>
</dbReference>
<reference evidence="1 2" key="1">
    <citation type="submission" date="2016-07" db="EMBL/GenBank/DDBJ databases">
        <title>Comparative genomics of the Campylobacter concisus group.</title>
        <authorList>
            <person name="Miller W.G."/>
            <person name="Yee E."/>
            <person name="Chapman M.H."/>
            <person name="Huynh S."/>
            <person name="Bono J.L."/>
            <person name="On S.L.W."/>
            <person name="StLeger J."/>
            <person name="Foster G."/>
            <person name="Parker C.T."/>
        </authorList>
    </citation>
    <scope>NUCLEOTIDE SEQUENCE [LARGE SCALE GENOMIC DNA]</scope>
    <source>
        <strain evidence="1 2">CCUG 21559</strain>
    </source>
</reference>
<evidence type="ECO:0000313" key="2">
    <source>
        <dbReference type="Proteomes" id="UP000503264"/>
    </source>
</evidence>
<proteinExistence type="predicted"/>
<dbReference type="Proteomes" id="UP000503264">
    <property type="component" value="Chromosome"/>
</dbReference>
<name>A0A6G5QI10_9BACT</name>
<accession>A0A6G5QI10</accession>
<dbReference type="AlphaFoldDB" id="A0A6G5QI10"/>
<organism evidence="1 2">
    <name type="scientific">Campylobacter mucosalis CCUG 21559</name>
    <dbReference type="NCBI Taxonomy" id="1032067"/>
    <lineage>
        <taxon>Bacteria</taxon>
        <taxon>Pseudomonadati</taxon>
        <taxon>Campylobacterota</taxon>
        <taxon>Epsilonproteobacteria</taxon>
        <taxon>Campylobacterales</taxon>
        <taxon>Campylobacteraceae</taxon>
        <taxon>Campylobacter</taxon>
    </lineage>
</organism>
<keyword evidence="2" id="KW-1185">Reference proteome</keyword>
<protein>
    <submittedName>
        <fullName evidence="1">Uncharacterized protein</fullName>
    </submittedName>
</protein>